<protein>
    <submittedName>
        <fullName evidence="1">Uncharacterized protein</fullName>
    </submittedName>
</protein>
<comment type="caution">
    <text evidence="1">The sequence shown here is derived from an EMBL/GenBank/DDBJ whole genome shotgun (WGS) entry which is preliminary data.</text>
</comment>
<gene>
    <name evidence="1" type="ORF">FRUB_10323</name>
</gene>
<dbReference type="OrthoDB" id="199866at2"/>
<name>A0A225CYN2_9BACT</name>
<evidence type="ECO:0000313" key="1">
    <source>
        <dbReference type="EMBL" id="OWK34352.1"/>
    </source>
</evidence>
<organism evidence="1 2">
    <name type="scientific">Fimbriiglobus ruber</name>
    <dbReference type="NCBI Taxonomy" id="1908690"/>
    <lineage>
        <taxon>Bacteria</taxon>
        <taxon>Pseudomonadati</taxon>
        <taxon>Planctomycetota</taxon>
        <taxon>Planctomycetia</taxon>
        <taxon>Gemmatales</taxon>
        <taxon>Gemmataceae</taxon>
        <taxon>Fimbriiglobus</taxon>
    </lineage>
</organism>
<dbReference type="EMBL" id="NIDE01000020">
    <property type="protein sequence ID" value="OWK34352.1"/>
    <property type="molecule type" value="Genomic_DNA"/>
</dbReference>
<keyword evidence="2" id="KW-1185">Reference proteome</keyword>
<sequence>MTRRVRMTLEQLQAMSNYPAAIVAGAKTNLPAVDDLGPLLAAVRAAGFPEPTREHRFAKEAMGREWRFDLCWPEQMTAFEREGRIWVPLPCKKCRHPRRLLMSRHAIGNGYDEDMAKYNAAAVLGWTLVRATAKTLADGTAAASLVAVLESKRRQAT</sequence>
<reference evidence="2" key="1">
    <citation type="submission" date="2017-06" db="EMBL/GenBank/DDBJ databases">
        <title>Genome analysis of Fimbriiglobus ruber SP5, the first member of the order Planctomycetales with confirmed chitinolytic capability.</title>
        <authorList>
            <person name="Ravin N.V."/>
            <person name="Rakitin A.L."/>
            <person name="Ivanova A.A."/>
            <person name="Beletsky A.V."/>
            <person name="Kulichevskaya I.S."/>
            <person name="Mardanov A.V."/>
            <person name="Dedysh S.N."/>
        </authorList>
    </citation>
    <scope>NUCLEOTIDE SEQUENCE [LARGE SCALE GENOMIC DNA]</scope>
    <source>
        <strain evidence="2">SP5</strain>
    </source>
</reference>
<dbReference type="Proteomes" id="UP000214646">
    <property type="component" value="Unassembled WGS sequence"/>
</dbReference>
<evidence type="ECO:0000313" key="2">
    <source>
        <dbReference type="Proteomes" id="UP000214646"/>
    </source>
</evidence>
<accession>A0A225CYN2</accession>
<dbReference type="RefSeq" id="WP_088260657.1">
    <property type="nucleotide sequence ID" value="NZ_NIDE01000020.1"/>
</dbReference>
<proteinExistence type="predicted"/>
<dbReference type="AlphaFoldDB" id="A0A225CYN2"/>